<evidence type="ECO:0000256" key="1">
    <source>
        <dbReference type="SAM" id="MobiDB-lite"/>
    </source>
</evidence>
<feature type="region of interest" description="Disordered" evidence="1">
    <location>
        <begin position="1"/>
        <end position="25"/>
    </location>
</feature>
<dbReference type="Proteomes" id="UP000535182">
    <property type="component" value="Unassembled WGS sequence"/>
</dbReference>
<protein>
    <submittedName>
        <fullName evidence="2">Uncharacterized protein</fullName>
    </submittedName>
</protein>
<dbReference type="AlphaFoldDB" id="A0A9X0QKE4"/>
<feature type="region of interest" description="Disordered" evidence="1">
    <location>
        <begin position="41"/>
        <end position="60"/>
    </location>
</feature>
<accession>A0A9X0QKE4</accession>
<reference evidence="2 3" key="1">
    <citation type="submission" date="2020-08" db="EMBL/GenBank/DDBJ databases">
        <title>Genomic Encyclopedia of Type Strains, Phase IV (KMG-V): Genome sequencing to study the core and pangenomes of soil and plant-associated prokaryotes.</title>
        <authorList>
            <person name="Whitman W."/>
        </authorList>
    </citation>
    <scope>NUCLEOTIDE SEQUENCE [LARGE SCALE GENOMIC DNA]</scope>
    <source>
        <strain evidence="2 3">X5P2</strain>
    </source>
</reference>
<proteinExistence type="predicted"/>
<comment type="caution">
    <text evidence="2">The sequence shown here is derived from an EMBL/GenBank/DDBJ whole genome shotgun (WGS) entry which is preliminary data.</text>
</comment>
<sequence>MIIPIDDNQLPMPPNTVTVSDPVVTGVDPVPDEIICIESSKEGYSEGGLSGEATADTEPFLSRKRTDEEIADYDERIRVWAERGTE</sequence>
<organism evidence="2 3">
    <name type="scientific">Tunturiibacter gelidiferens</name>
    <dbReference type="NCBI Taxonomy" id="3069689"/>
    <lineage>
        <taxon>Bacteria</taxon>
        <taxon>Pseudomonadati</taxon>
        <taxon>Acidobacteriota</taxon>
        <taxon>Terriglobia</taxon>
        <taxon>Terriglobales</taxon>
        <taxon>Acidobacteriaceae</taxon>
        <taxon>Tunturiibacter</taxon>
    </lineage>
</organism>
<evidence type="ECO:0000313" key="2">
    <source>
        <dbReference type="EMBL" id="MBB5331784.1"/>
    </source>
</evidence>
<feature type="compositionally biased region" description="Low complexity" evidence="1">
    <location>
        <begin position="16"/>
        <end position="25"/>
    </location>
</feature>
<dbReference type="EMBL" id="JACHEB010000018">
    <property type="protein sequence ID" value="MBB5331784.1"/>
    <property type="molecule type" value="Genomic_DNA"/>
</dbReference>
<gene>
    <name evidence="2" type="ORF">HDF14_005433</name>
</gene>
<keyword evidence="3" id="KW-1185">Reference proteome</keyword>
<dbReference type="RefSeq" id="WP_183981565.1">
    <property type="nucleotide sequence ID" value="NZ_JACHEB010000018.1"/>
</dbReference>
<name>A0A9X0QKE4_9BACT</name>
<evidence type="ECO:0000313" key="3">
    <source>
        <dbReference type="Proteomes" id="UP000535182"/>
    </source>
</evidence>